<name>A0A6I9QTT6_ELAGV</name>
<keyword evidence="1 2" id="KW-0694">RNA-binding</keyword>
<dbReference type="InterPro" id="IPR012677">
    <property type="entry name" value="Nucleotide-bd_a/b_plait_sf"/>
</dbReference>
<keyword evidence="5" id="KW-1185">Reference proteome</keyword>
<dbReference type="Proteomes" id="UP000504607">
    <property type="component" value="Chromosome 3"/>
</dbReference>
<evidence type="ECO:0000256" key="3">
    <source>
        <dbReference type="SAM" id="MobiDB-lite"/>
    </source>
</evidence>
<dbReference type="InterPro" id="IPR035979">
    <property type="entry name" value="RBD_domain_sf"/>
</dbReference>
<dbReference type="CDD" id="cd21618">
    <property type="entry name" value="RRM_AtNSRA_like"/>
    <property type="match status" value="1"/>
</dbReference>
<dbReference type="RefSeq" id="XP_073110869.1">
    <property type="nucleotide sequence ID" value="XM_073254768.1"/>
</dbReference>
<feature type="region of interest" description="Disordered" evidence="3">
    <location>
        <begin position="16"/>
        <end position="36"/>
    </location>
</feature>
<dbReference type="GeneID" id="105040390"/>
<dbReference type="Gene3D" id="3.30.70.330">
    <property type="match status" value="1"/>
</dbReference>
<dbReference type="AlphaFoldDB" id="A0A6I9QTT6"/>
<protein>
    <submittedName>
        <fullName evidence="6">RNA-binding protein 2</fullName>
    </submittedName>
</protein>
<gene>
    <name evidence="6" type="primary">LOC105040390</name>
</gene>
<evidence type="ECO:0000259" key="4">
    <source>
        <dbReference type="PROSITE" id="PS50102"/>
    </source>
</evidence>
<evidence type="ECO:0000313" key="6">
    <source>
        <dbReference type="RefSeq" id="XP_010915197.1"/>
    </source>
</evidence>
<evidence type="ECO:0000313" key="5">
    <source>
        <dbReference type="Proteomes" id="UP000504607"/>
    </source>
</evidence>
<dbReference type="PANTHER" id="PTHR10501">
    <property type="entry name" value="U1 SMALL NUCLEAR RIBONUCLEOPROTEIN A/U2 SMALL NUCLEAR RIBONUCLEOPROTEIN B"/>
    <property type="match status" value="1"/>
</dbReference>
<proteinExistence type="predicted"/>
<dbReference type="PROSITE" id="PS50102">
    <property type="entry name" value="RRM"/>
    <property type="match status" value="1"/>
</dbReference>
<evidence type="ECO:0000256" key="1">
    <source>
        <dbReference type="ARBA" id="ARBA00022884"/>
    </source>
</evidence>
<dbReference type="InterPro" id="IPR000504">
    <property type="entry name" value="RRM_dom"/>
</dbReference>
<feature type="compositionally biased region" description="Polar residues" evidence="3">
    <location>
        <begin position="22"/>
        <end position="36"/>
    </location>
</feature>
<accession>A0A6I9QTT6</accession>
<dbReference type="RefSeq" id="XP_010915197.1">
    <property type="nucleotide sequence ID" value="XM_010916895.1"/>
</dbReference>
<feature type="domain" description="RRM" evidence="4">
    <location>
        <begin position="126"/>
        <end position="212"/>
    </location>
</feature>
<sequence length="229" mass="25132">MADPYWRYPSAERDPRAAFSSHLPSDGSSGISNHMWSASDPRGTSDFLRSDKLPIHSGGYGSDDIAGIGTHRTAGLGSLAAGATVGGYTPLEDLVLAKRDALDIKPDVDIPNPLIKSDGPSADQSNILFVDGLPTDCTRREVAHLFRPFIGFKDIRVVHKEPRRTGDKAHVLCFVEFNDSKCALTALEALQEYKFDDKKPDSPVLKIQFAKFPFRPSCVRDDRRHGSAH</sequence>
<dbReference type="GO" id="GO:0003723">
    <property type="term" value="F:RNA binding"/>
    <property type="evidence" value="ECO:0007669"/>
    <property type="project" value="UniProtKB-UniRule"/>
</dbReference>
<evidence type="ECO:0000256" key="2">
    <source>
        <dbReference type="PROSITE-ProRule" id="PRU00176"/>
    </source>
</evidence>
<dbReference type="Pfam" id="PF00076">
    <property type="entry name" value="RRM_1"/>
    <property type="match status" value="1"/>
</dbReference>
<dbReference type="InParanoid" id="A0A6I9QTT6"/>
<dbReference type="SMART" id="SM00360">
    <property type="entry name" value="RRM"/>
    <property type="match status" value="1"/>
</dbReference>
<dbReference type="SUPFAM" id="SSF54928">
    <property type="entry name" value="RNA-binding domain, RBD"/>
    <property type="match status" value="1"/>
</dbReference>
<organism evidence="5 6">
    <name type="scientific">Elaeis guineensis var. tenera</name>
    <name type="common">Oil palm</name>
    <dbReference type="NCBI Taxonomy" id="51953"/>
    <lineage>
        <taxon>Eukaryota</taxon>
        <taxon>Viridiplantae</taxon>
        <taxon>Streptophyta</taxon>
        <taxon>Embryophyta</taxon>
        <taxon>Tracheophyta</taxon>
        <taxon>Spermatophyta</taxon>
        <taxon>Magnoliopsida</taxon>
        <taxon>Liliopsida</taxon>
        <taxon>Arecaceae</taxon>
        <taxon>Arecoideae</taxon>
        <taxon>Cocoseae</taxon>
        <taxon>Elaeidinae</taxon>
        <taxon>Elaeis</taxon>
    </lineage>
</organism>
<dbReference type="OrthoDB" id="431169at2759"/>
<reference evidence="6" key="1">
    <citation type="submission" date="2025-08" db="UniProtKB">
        <authorList>
            <consortium name="RefSeq"/>
        </authorList>
    </citation>
    <scope>IDENTIFICATION</scope>
</reference>